<protein>
    <submittedName>
        <fullName evidence="3">Uncharacterized protein</fullName>
    </submittedName>
</protein>
<keyword evidence="4" id="KW-1185">Reference proteome</keyword>
<sequence length="348" mass="38662">MGSQISNVDQGGSLSSSSFTQSENPNTDVSGDANAPVQLQVETTQVDSSTGKVSSVTQEDSKIESPKENEKSATAENASKPDAEKVPAKGKTEIKLTEEDVASIDVGELTAQILEMINQDDDNVNHTTTDLLKKNVELQEFMVKLIELLKEKTNLSANLEHQNTALTNQAKSLRDVINITKDLLNIRNMEVEHLHVDMTAMEKCIKEERERHNLAVQRLTEAMGLNDKLKAEYLNQMELFGKLKEKYNEKVVLLTRENLKLKEELRGAGSESAQPQIVESVRPISKEIPAESYQNDQNASQESQIIEPYSIGPTARDTVKEKNLINAAHSQLIIDTNIIPTEPQNKTE</sequence>
<dbReference type="Proteomes" id="UP001307889">
    <property type="component" value="Chromosome 6"/>
</dbReference>
<feature type="compositionally biased region" description="Basic and acidic residues" evidence="2">
    <location>
        <begin position="59"/>
        <end position="91"/>
    </location>
</feature>
<organism evidence="3 4">
    <name type="scientific">Nesidiocoris tenuis</name>
    <dbReference type="NCBI Taxonomy" id="355587"/>
    <lineage>
        <taxon>Eukaryota</taxon>
        <taxon>Metazoa</taxon>
        <taxon>Ecdysozoa</taxon>
        <taxon>Arthropoda</taxon>
        <taxon>Hexapoda</taxon>
        <taxon>Insecta</taxon>
        <taxon>Pterygota</taxon>
        <taxon>Neoptera</taxon>
        <taxon>Paraneoptera</taxon>
        <taxon>Hemiptera</taxon>
        <taxon>Heteroptera</taxon>
        <taxon>Panheteroptera</taxon>
        <taxon>Cimicomorpha</taxon>
        <taxon>Miridae</taxon>
        <taxon>Dicyphina</taxon>
        <taxon>Nesidiocoris</taxon>
    </lineage>
</organism>
<feature type="compositionally biased region" description="Polar residues" evidence="2">
    <location>
        <begin position="19"/>
        <end position="29"/>
    </location>
</feature>
<evidence type="ECO:0000313" key="3">
    <source>
        <dbReference type="EMBL" id="BES95922.1"/>
    </source>
</evidence>
<accession>A0ABN7AUR5</accession>
<evidence type="ECO:0000256" key="1">
    <source>
        <dbReference type="SAM" id="Coils"/>
    </source>
</evidence>
<feature type="compositionally biased region" description="Polar residues" evidence="2">
    <location>
        <begin position="40"/>
        <end position="58"/>
    </location>
</feature>
<name>A0ABN7AUR5_9HEMI</name>
<evidence type="ECO:0000256" key="2">
    <source>
        <dbReference type="SAM" id="MobiDB-lite"/>
    </source>
</evidence>
<keyword evidence="1" id="KW-0175">Coiled coil</keyword>
<dbReference type="EMBL" id="AP028914">
    <property type="protein sequence ID" value="BES95922.1"/>
    <property type="molecule type" value="Genomic_DNA"/>
</dbReference>
<gene>
    <name evidence="3" type="ORF">NTJ_08731</name>
</gene>
<feature type="compositionally biased region" description="Polar residues" evidence="2">
    <location>
        <begin position="1"/>
        <end position="12"/>
    </location>
</feature>
<feature type="coiled-coil region" evidence="1">
    <location>
        <begin position="149"/>
        <end position="176"/>
    </location>
</feature>
<feature type="region of interest" description="Disordered" evidence="2">
    <location>
        <begin position="1"/>
        <end position="91"/>
    </location>
</feature>
<evidence type="ECO:0000313" key="4">
    <source>
        <dbReference type="Proteomes" id="UP001307889"/>
    </source>
</evidence>
<reference evidence="3 4" key="1">
    <citation type="submission" date="2023-09" db="EMBL/GenBank/DDBJ databases">
        <title>Nesidiocoris tenuis whole genome shotgun sequence.</title>
        <authorList>
            <person name="Shibata T."/>
            <person name="Shimoda M."/>
            <person name="Kobayashi T."/>
            <person name="Uehara T."/>
        </authorList>
    </citation>
    <scope>NUCLEOTIDE SEQUENCE [LARGE SCALE GENOMIC DNA]</scope>
    <source>
        <strain evidence="3 4">Japan</strain>
    </source>
</reference>
<proteinExistence type="predicted"/>